<comment type="caution">
    <text evidence="2">The sequence shown here is derived from an EMBL/GenBank/DDBJ whole genome shotgun (WGS) entry which is preliminary data.</text>
</comment>
<gene>
    <name evidence="2" type="ORF">DR950_41130</name>
</gene>
<evidence type="ECO:0000313" key="2">
    <source>
        <dbReference type="EMBL" id="RGD55729.1"/>
    </source>
</evidence>
<accession>A0A372ZIQ3</accession>
<dbReference type="AlphaFoldDB" id="A0A372ZIQ3"/>
<feature type="region of interest" description="Disordered" evidence="1">
    <location>
        <begin position="1"/>
        <end position="35"/>
    </location>
</feature>
<dbReference type="EMBL" id="QVIG01000003">
    <property type="protein sequence ID" value="RGD55729.1"/>
    <property type="molecule type" value="Genomic_DNA"/>
</dbReference>
<name>A0A372ZIQ3_9ACTN</name>
<protein>
    <submittedName>
        <fullName evidence="2">Uncharacterized protein</fullName>
    </submittedName>
</protein>
<reference evidence="2 3" key="1">
    <citation type="submission" date="2018-08" db="EMBL/GenBank/DDBJ databases">
        <title>Diversity &amp; Physiological Properties of Lignin-Decomposing Actinobacteria from Soil.</title>
        <authorList>
            <person name="Roh S.G."/>
            <person name="Kim S.B."/>
        </authorList>
    </citation>
    <scope>NUCLEOTIDE SEQUENCE [LARGE SCALE GENOMIC DNA]</scope>
    <source>
        <strain evidence="2 3">MMS17-GH009</strain>
    </source>
</reference>
<sequence length="185" mass="19680">MPLVTHHPPPAFHPQRPTAHQPSMAFHPPEDDRSPEQLVAAGGLRRHPDPRPHPALGHSPIGYVATTLWAELTALAIAPAAAEATATALLRAIADRAVDAALAPGNERAPRDDLYVADPAHIGPYRRAIWFQRSNPHGPHAPHAPHGPHNPYGSQGPRGLLTPVDARGGYAPRGPITASFAPHEP</sequence>
<keyword evidence="3" id="KW-1185">Reference proteome</keyword>
<evidence type="ECO:0000256" key="1">
    <source>
        <dbReference type="SAM" id="MobiDB-lite"/>
    </source>
</evidence>
<organism evidence="2 3">
    <name type="scientific">Kitasatospora xanthocidica</name>
    <dbReference type="NCBI Taxonomy" id="83382"/>
    <lineage>
        <taxon>Bacteria</taxon>
        <taxon>Bacillati</taxon>
        <taxon>Actinomycetota</taxon>
        <taxon>Actinomycetes</taxon>
        <taxon>Kitasatosporales</taxon>
        <taxon>Streptomycetaceae</taxon>
        <taxon>Kitasatospora</taxon>
    </lineage>
</organism>
<dbReference type="Proteomes" id="UP000263377">
    <property type="component" value="Unassembled WGS sequence"/>
</dbReference>
<evidence type="ECO:0000313" key="3">
    <source>
        <dbReference type="Proteomes" id="UP000263377"/>
    </source>
</evidence>
<proteinExistence type="predicted"/>
<feature type="region of interest" description="Disordered" evidence="1">
    <location>
        <begin position="133"/>
        <end position="185"/>
    </location>
</feature>